<accession>A0A9Q0C1R5</accession>
<dbReference type="SMART" id="SM00256">
    <property type="entry name" value="FBOX"/>
    <property type="match status" value="1"/>
</dbReference>
<comment type="caution">
    <text evidence="2">The sequence shown here is derived from an EMBL/GenBank/DDBJ whole genome shotgun (WGS) entry which is preliminary data.</text>
</comment>
<dbReference type="Proteomes" id="UP001151287">
    <property type="component" value="Unassembled WGS sequence"/>
</dbReference>
<reference evidence="2" key="1">
    <citation type="journal article" date="2022" name="Cell">
        <title>Repeat-based holocentromeres influence genome architecture and karyotype evolution.</title>
        <authorList>
            <person name="Hofstatter P.G."/>
            <person name="Thangavel G."/>
            <person name="Lux T."/>
            <person name="Neumann P."/>
            <person name="Vondrak T."/>
            <person name="Novak P."/>
            <person name="Zhang M."/>
            <person name="Costa L."/>
            <person name="Castellani M."/>
            <person name="Scott A."/>
            <person name="Toegelov H."/>
            <person name="Fuchs J."/>
            <person name="Mata-Sucre Y."/>
            <person name="Dias Y."/>
            <person name="Vanzela A.L.L."/>
            <person name="Huettel B."/>
            <person name="Almeida C.C.S."/>
            <person name="Simkova H."/>
            <person name="Souza G."/>
            <person name="Pedrosa-Harand A."/>
            <person name="Macas J."/>
            <person name="Mayer K.F.X."/>
            <person name="Houben A."/>
            <person name="Marques A."/>
        </authorList>
    </citation>
    <scope>NUCLEOTIDE SEQUENCE</scope>
    <source>
        <strain evidence="2">RhyBre1mFocal</strain>
    </source>
</reference>
<dbReference type="InterPro" id="IPR001810">
    <property type="entry name" value="F-box_dom"/>
</dbReference>
<dbReference type="PANTHER" id="PTHR31672">
    <property type="entry name" value="BNACNNG10540D PROTEIN"/>
    <property type="match status" value="1"/>
</dbReference>
<organism evidence="2 3">
    <name type="scientific">Rhynchospora breviuscula</name>
    <dbReference type="NCBI Taxonomy" id="2022672"/>
    <lineage>
        <taxon>Eukaryota</taxon>
        <taxon>Viridiplantae</taxon>
        <taxon>Streptophyta</taxon>
        <taxon>Embryophyta</taxon>
        <taxon>Tracheophyta</taxon>
        <taxon>Spermatophyta</taxon>
        <taxon>Magnoliopsida</taxon>
        <taxon>Liliopsida</taxon>
        <taxon>Poales</taxon>
        <taxon>Cyperaceae</taxon>
        <taxon>Cyperoideae</taxon>
        <taxon>Rhynchosporeae</taxon>
        <taxon>Rhynchospora</taxon>
    </lineage>
</organism>
<proteinExistence type="predicted"/>
<dbReference type="OrthoDB" id="587254at2759"/>
<evidence type="ECO:0000313" key="2">
    <source>
        <dbReference type="EMBL" id="KAJ1685667.1"/>
    </source>
</evidence>
<dbReference type="EMBL" id="JAMQYH010000005">
    <property type="protein sequence ID" value="KAJ1685667.1"/>
    <property type="molecule type" value="Genomic_DNA"/>
</dbReference>
<protein>
    <recommendedName>
        <fullName evidence="1">F-box domain-containing protein</fullName>
    </recommendedName>
</protein>
<dbReference type="AlphaFoldDB" id="A0A9Q0C1R5"/>
<dbReference type="Pfam" id="PF00646">
    <property type="entry name" value="F-box"/>
    <property type="match status" value="1"/>
</dbReference>
<sequence length="393" mass="44806">MDKKITKRYCRRAKIIDKTATPCAREDNESIHSTKPILSYDVLFSIFLKLPNHTLARCKSVSKDFNAVISDTEFLARRNHSIIIQAQRKSTETSTTLFKLFRVGFPKVEEIPLEMPPSDPYLVGSCHGLLCFLGFKGNGRVHYVYNSLTEKWISSPPIESSGKRFCVIYHKRSTGAYYLLVHLSSGQQFMVHELGTQHWRAVSKGDFPYVPLQVKQSTPVAMFGCIYWICHSFIGNARRMIVAFDVETEKLSSVKEPPRVKRPYDDSEALTLVETDVGLGYPTFNTCTMNIWVMKGRDSAWEKAYTINLKPIQGSLKTHWDNPIYVVMQCTMGEIWFTEHGRSTGGNRKFIVYDCKSCTFKSVDLRNWLPGCVTGAIHYAPCLWKSSISLEAF</sequence>
<evidence type="ECO:0000313" key="3">
    <source>
        <dbReference type="Proteomes" id="UP001151287"/>
    </source>
</evidence>
<dbReference type="PANTHER" id="PTHR31672:SF2">
    <property type="entry name" value="F-BOX DOMAIN-CONTAINING PROTEIN"/>
    <property type="match status" value="1"/>
</dbReference>
<keyword evidence="3" id="KW-1185">Reference proteome</keyword>
<dbReference type="Pfam" id="PF08268">
    <property type="entry name" value="FBA_3"/>
    <property type="match status" value="1"/>
</dbReference>
<evidence type="ECO:0000259" key="1">
    <source>
        <dbReference type="SMART" id="SM00256"/>
    </source>
</evidence>
<gene>
    <name evidence="2" type="ORF">LUZ63_017057</name>
</gene>
<dbReference type="InterPro" id="IPR013187">
    <property type="entry name" value="F-box-assoc_dom_typ3"/>
</dbReference>
<dbReference type="InterPro" id="IPR036047">
    <property type="entry name" value="F-box-like_dom_sf"/>
</dbReference>
<dbReference type="NCBIfam" id="TIGR01640">
    <property type="entry name" value="F_box_assoc_1"/>
    <property type="match status" value="1"/>
</dbReference>
<feature type="domain" description="F-box" evidence="1">
    <location>
        <begin position="38"/>
        <end position="78"/>
    </location>
</feature>
<dbReference type="InterPro" id="IPR050796">
    <property type="entry name" value="SCF_F-box_component"/>
</dbReference>
<dbReference type="InterPro" id="IPR017451">
    <property type="entry name" value="F-box-assoc_interact_dom"/>
</dbReference>
<dbReference type="SUPFAM" id="SSF81383">
    <property type="entry name" value="F-box domain"/>
    <property type="match status" value="1"/>
</dbReference>
<name>A0A9Q0C1R5_9POAL</name>